<organism evidence="2 3">
    <name type="scientific">Pseudolycoriella hygida</name>
    <dbReference type="NCBI Taxonomy" id="35572"/>
    <lineage>
        <taxon>Eukaryota</taxon>
        <taxon>Metazoa</taxon>
        <taxon>Ecdysozoa</taxon>
        <taxon>Arthropoda</taxon>
        <taxon>Hexapoda</taxon>
        <taxon>Insecta</taxon>
        <taxon>Pterygota</taxon>
        <taxon>Neoptera</taxon>
        <taxon>Endopterygota</taxon>
        <taxon>Diptera</taxon>
        <taxon>Nematocera</taxon>
        <taxon>Sciaroidea</taxon>
        <taxon>Sciaridae</taxon>
        <taxon>Pseudolycoriella</taxon>
    </lineage>
</organism>
<comment type="caution">
    <text evidence="2">The sequence shown here is derived from an EMBL/GenBank/DDBJ whole genome shotgun (WGS) entry which is preliminary data.</text>
</comment>
<dbReference type="Proteomes" id="UP001151699">
    <property type="component" value="Chromosome A"/>
</dbReference>
<protein>
    <recommendedName>
        <fullName evidence="4">HAT C-terminal dimerisation domain-containing protein</fullName>
    </recommendedName>
</protein>
<keyword evidence="3" id="KW-1185">Reference proteome</keyword>
<keyword evidence="1" id="KW-0175">Coiled coil</keyword>
<dbReference type="AlphaFoldDB" id="A0A9Q0NH05"/>
<evidence type="ECO:0008006" key="4">
    <source>
        <dbReference type="Google" id="ProtNLM"/>
    </source>
</evidence>
<sequence length="459" mass="52699">MVELVTEVETQFLIKHVSSRWLSLKKALIRIVDQWPNPKNYFLVFLPKQKNIAKDVEGTKRYQNIRKYLSSNLSLLYMNFAIHLADLFEGYLILLQSSKPVIHIIYSAIGDLLFSIMSSFVKLTCLTTDTRKVRKDAQALGAVNVEETQNLLSIHKIDYGKAALREIGSLESKTNLDAVKTEIKLCYQDVTLYLQKNLPYKLSILKDLQCFHKTNRLKEVSVLAVRRVATKVAEVLHGTNLTDLNKDRYADEIVRQFKLYQTEDINLDEELDSYSFWRMIGGMKDQQNHLKFDDLSKLARTCLTLCHGNAAPERGFSFNGTMLQNREETKEDTIIAIRIVKDAILHYGKVEDFPITRRLLDLCASSRQKYFLNLEVEKQQREFSERQKQKEIENAAAQKQIKEKLSEVQSLENQIEEETLKLAVADNLIEEGTGSLLSLLVTNGALNKSSVLESKSLRQ</sequence>
<evidence type="ECO:0000256" key="1">
    <source>
        <dbReference type="SAM" id="Coils"/>
    </source>
</evidence>
<reference evidence="2" key="1">
    <citation type="submission" date="2022-07" db="EMBL/GenBank/DDBJ databases">
        <authorList>
            <person name="Trinca V."/>
            <person name="Uliana J.V.C."/>
            <person name="Torres T.T."/>
            <person name="Ward R.J."/>
            <person name="Monesi N."/>
        </authorList>
    </citation>
    <scope>NUCLEOTIDE SEQUENCE</scope>
    <source>
        <strain evidence="2">HSMRA1968</strain>
        <tissue evidence="2">Whole embryos</tissue>
    </source>
</reference>
<accession>A0A9Q0NH05</accession>
<dbReference type="PANTHER" id="PTHR37162">
    <property type="entry name" value="HAT FAMILY DIMERISATION DOMAINCONTAINING PROTEIN-RELATED"/>
    <property type="match status" value="1"/>
</dbReference>
<evidence type="ECO:0000313" key="3">
    <source>
        <dbReference type="Proteomes" id="UP001151699"/>
    </source>
</evidence>
<gene>
    <name evidence="2" type="ORF">Bhyg_04543</name>
</gene>
<name>A0A9Q0NH05_9DIPT</name>
<dbReference type="OrthoDB" id="7693109at2759"/>
<proteinExistence type="predicted"/>
<dbReference type="EMBL" id="WJQU01000001">
    <property type="protein sequence ID" value="KAJ6649309.1"/>
    <property type="molecule type" value="Genomic_DNA"/>
</dbReference>
<evidence type="ECO:0000313" key="2">
    <source>
        <dbReference type="EMBL" id="KAJ6649309.1"/>
    </source>
</evidence>
<dbReference type="PANTHER" id="PTHR37162:SF1">
    <property type="entry name" value="BED-TYPE DOMAIN-CONTAINING PROTEIN"/>
    <property type="match status" value="1"/>
</dbReference>
<feature type="coiled-coil region" evidence="1">
    <location>
        <begin position="374"/>
        <end position="428"/>
    </location>
</feature>